<dbReference type="EMBL" id="KZ679683">
    <property type="protein sequence ID" value="PTB52608.1"/>
    <property type="molecule type" value="Genomic_DNA"/>
</dbReference>
<accession>A0A2T4A6G6</accession>
<reference evidence="1 2" key="1">
    <citation type="submission" date="2016-07" db="EMBL/GenBank/DDBJ databases">
        <title>Multiple horizontal gene transfer events from other fungi enriched the ability of initially mycotrophic Trichoderma (Ascomycota) to feed on dead plant biomass.</title>
        <authorList>
            <consortium name="DOE Joint Genome Institute"/>
            <person name="Aerts A."/>
            <person name="Atanasova L."/>
            <person name="Chenthamara K."/>
            <person name="Zhang J."/>
            <person name="Grujic M."/>
            <person name="Henrissat B."/>
            <person name="Kuo A."/>
            <person name="Salamov A."/>
            <person name="Lipzen A."/>
            <person name="Labutti K."/>
            <person name="Barry K."/>
            <person name="Miao Y."/>
            <person name="Rahimi M.J."/>
            <person name="Shen Q."/>
            <person name="Grigoriev I.V."/>
            <person name="Kubicek C.P."/>
            <person name="Druzhinina I.S."/>
        </authorList>
    </citation>
    <scope>NUCLEOTIDE SEQUENCE [LARGE SCALE GENOMIC DNA]</scope>
    <source>
        <strain evidence="1 2">CBS 226.95</strain>
    </source>
</reference>
<proteinExistence type="predicted"/>
<sequence length="157" mass="18573">MFVCQRVVRRGWRINQSIAINQSINQHQAAWTHVRTRTHTHAQRPAAFDFWDALPCHHVTYRPLPGSDTTRMRFGRYIHASYSIYQDSYGTYFQARRGHRIRALQAERRLRHRNRAETRATAHTHTPSTRWDGTRRIPTLLLYEPCISGRAKATDYM</sequence>
<dbReference type="GeneID" id="36623968"/>
<dbReference type="Proteomes" id="UP000241690">
    <property type="component" value="Unassembled WGS sequence"/>
</dbReference>
<gene>
    <name evidence="1" type="ORF">M431DRAFT_466829</name>
</gene>
<evidence type="ECO:0000313" key="2">
    <source>
        <dbReference type="Proteomes" id="UP000241690"/>
    </source>
</evidence>
<organism evidence="1 2">
    <name type="scientific">Trichoderma harzianum CBS 226.95</name>
    <dbReference type="NCBI Taxonomy" id="983964"/>
    <lineage>
        <taxon>Eukaryota</taxon>
        <taxon>Fungi</taxon>
        <taxon>Dikarya</taxon>
        <taxon>Ascomycota</taxon>
        <taxon>Pezizomycotina</taxon>
        <taxon>Sordariomycetes</taxon>
        <taxon>Hypocreomycetidae</taxon>
        <taxon>Hypocreales</taxon>
        <taxon>Hypocreaceae</taxon>
        <taxon>Trichoderma</taxon>
    </lineage>
</organism>
<dbReference type="RefSeq" id="XP_024772285.1">
    <property type="nucleotide sequence ID" value="XM_024915400.1"/>
</dbReference>
<protein>
    <submittedName>
        <fullName evidence="1">Uncharacterized protein</fullName>
    </submittedName>
</protein>
<dbReference type="AlphaFoldDB" id="A0A2T4A6G6"/>
<evidence type="ECO:0000313" key="1">
    <source>
        <dbReference type="EMBL" id="PTB52608.1"/>
    </source>
</evidence>
<keyword evidence="2" id="KW-1185">Reference proteome</keyword>
<name>A0A2T4A6G6_TRIHA</name>